<dbReference type="InterPro" id="IPR005604">
    <property type="entry name" value="Phage_T7_tail_fibre-like_N"/>
</dbReference>
<keyword evidence="2" id="KW-0945">Host-virus interaction</keyword>
<keyword evidence="5" id="KW-0946">Virion</keyword>
<feature type="compositionally biased region" description="Basic and acidic residues" evidence="8">
    <location>
        <begin position="236"/>
        <end position="256"/>
    </location>
</feature>
<feature type="compositionally biased region" description="Polar residues" evidence="8">
    <location>
        <begin position="195"/>
        <end position="207"/>
    </location>
</feature>
<protein>
    <submittedName>
        <fullName evidence="10">Tail fiber protein</fullName>
    </submittedName>
</protein>
<dbReference type="GeneID" id="17503161"/>
<dbReference type="Proteomes" id="UP000017665">
    <property type="component" value="Segment"/>
</dbReference>
<dbReference type="GO" id="GO:0098015">
    <property type="term" value="C:virus tail"/>
    <property type="evidence" value="ECO:0007669"/>
    <property type="project" value="UniProtKB-KW"/>
</dbReference>
<dbReference type="Gene3D" id="2.60.320.30">
    <property type="match status" value="1"/>
</dbReference>
<evidence type="ECO:0000259" key="9">
    <source>
        <dbReference type="Pfam" id="PF03906"/>
    </source>
</evidence>
<keyword evidence="11" id="KW-1185">Reference proteome</keyword>
<name>U5P082_9CAUD</name>
<dbReference type="GO" id="GO:0046718">
    <property type="term" value="P:symbiont entry into host cell"/>
    <property type="evidence" value="ECO:0007669"/>
    <property type="project" value="UniProtKB-KW"/>
</dbReference>
<feature type="compositionally biased region" description="Basic and acidic residues" evidence="8">
    <location>
        <begin position="208"/>
        <end position="217"/>
    </location>
</feature>
<evidence type="ECO:0000256" key="8">
    <source>
        <dbReference type="SAM" id="MobiDB-lite"/>
    </source>
</evidence>
<dbReference type="RefSeq" id="YP_008766758.1">
    <property type="nucleotide sequence ID" value="NC_022744.1"/>
</dbReference>
<evidence type="ECO:0000313" key="10">
    <source>
        <dbReference type="EMBL" id="AGY36941.1"/>
    </source>
</evidence>
<keyword evidence="7" id="KW-1160">Virus entry into host cell</keyword>
<feature type="domain" description="Bacteriophage T7 tail fibre protein-like N-terminal" evidence="9">
    <location>
        <begin position="1"/>
        <end position="130"/>
    </location>
</feature>
<evidence type="ECO:0000256" key="5">
    <source>
        <dbReference type="ARBA" id="ARBA00022844"/>
    </source>
</evidence>
<evidence type="ECO:0000256" key="6">
    <source>
        <dbReference type="ARBA" id="ARBA00023165"/>
    </source>
</evidence>
<feature type="region of interest" description="Disordered" evidence="8">
    <location>
        <begin position="157"/>
        <end position="306"/>
    </location>
</feature>
<evidence type="ECO:0000256" key="4">
    <source>
        <dbReference type="ARBA" id="ARBA00022804"/>
    </source>
</evidence>
<keyword evidence="3" id="KW-1227">Viral tail protein</keyword>
<organism evidence="10 11">
    <name type="scientific">Erwinia phage FE44</name>
    <dbReference type="NCBI Taxonomy" id="1407608"/>
    <lineage>
        <taxon>Viruses</taxon>
        <taxon>Duplodnaviria</taxon>
        <taxon>Heunggongvirae</taxon>
        <taxon>Uroviricota</taxon>
        <taxon>Caudoviricetes</taxon>
        <taxon>Autographivirales</taxon>
        <taxon>Autotranscriptaviridae</taxon>
        <taxon>Studiervirinae</taxon>
        <taxon>Berlinvirus</taxon>
        <taxon>Berlinvirus FE44</taxon>
    </lineage>
</organism>
<feature type="compositionally biased region" description="Low complexity" evidence="8">
    <location>
        <begin position="257"/>
        <end position="276"/>
    </location>
</feature>
<dbReference type="OrthoDB" id="1721at10239"/>
<evidence type="ECO:0000256" key="1">
    <source>
        <dbReference type="ARBA" id="ARBA00004328"/>
    </source>
</evidence>
<keyword evidence="4" id="KW-1161">Viral attachment to host cell</keyword>
<dbReference type="EMBL" id="KF700371">
    <property type="protein sequence ID" value="AGY36941.1"/>
    <property type="molecule type" value="Genomic_DNA"/>
</dbReference>
<accession>U5P082</accession>
<feature type="compositionally biased region" description="Basic and acidic residues" evidence="8">
    <location>
        <begin position="277"/>
        <end position="306"/>
    </location>
</feature>
<evidence type="ECO:0000313" key="11">
    <source>
        <dbReference type="Proteomes" id="UP000017665"/>
    </source>
</evidence>
<evidence type="ECO:0000256" key="3">
    <source>
        <dbReference type="ARBA" id="ARBA00022732"/>
    </source>
</evidence>
<feature type="compositionally biased region" description="Basic and acidic residues" evidence="8">
    <location>
        <begin position="166"/>
        <end position="194"/>
    </location>
</feature>
<reference evidence="10 11" key="1">
    <citation type="submission" date="2013-09" db="EMBL/GenBank/DDBJ databases">
        <title>Molecular genetics of polyvalent Erwinia phage FE44, a novel member of T7 phage group.</title>
        <authorList>
            <person name="Faidiuk I.V."/>
            <person name="Tovkach F.I."/>
            <person name="Kushkina A.I."/>
            <person name="Kropinski A.M."/>
            <person name="Gorb T.I."/>
            <person name="Romaniuk L.V."/>
        </authorList>
    </citation>
    <scope>NUCLEOTIDE SEQUENCE [LARGE SCALE GENOMIC DNA]</scope>
</reference>
<proteinExistence type="predicted"/>
<evidence type="ECO:0000256" key="7">
    <source>
        <dbReference type="ARBA" id="ARBA00023296"/>
    </source>
</evidence>
<keyword evidence="6" id="KW-1233">Viral attachment to host adhesion receptor</keyword>
<dbReference type="GO" id="GO:0098671">
    <property type="term" value="P:adhesion receptor-mediated virion attachment to host cell"/>
    <property type="evidence" value="ECO:0007669"/>
    <property type="project" value="UniProtKB-KW"/>
</dbReference>
<sequence length="666" mass="73766">MANKISTVRTYPLNGAVNFTITFEYLARKFVQVTLIGKDRKELVLNQDYRFTTKTQITTSRTWTAADGYQMIEIRRFTSATDRLVDFADGSILRAYDLNISQIQTLHVAEEARDLTADTIGVNNDGHLDARGRKIVNLAFATGDYDAVPLKQVKERESSAWNAVTKADEHANRSNKEANRSRDEADRAKREADRSTQQAGISTQQAVESKKQADRSNSEANRAKGYADSMTASVAEAKKQADRSNSEANRARDEANRAAGEVTKAAAEVAKAAAHVETAKGHADRANTEANRSKGEADRAKSEADKLGSMNALAGAIESVSGNDVRFKGKVSGRSLTLHNDAKGAGTQPVDQVWNQWRGQDSKETVWEQWIQAGTKRMDYYVFTNTDPATWPEGRSNSKGHHNFYGDVLFAGGNVEMQGNLKVNAVESRHNVFISDQAASFKSNTHGGGWNQWTSSLTPDLQHDIAGQGDVAYLLERATIWGKEHLYAKCLYNNGTGANFFIRQYLRGTYFDLRSDGVLSCSSGWNIPPDGNLYIKKYNSYIDAWVNNRLSEHAYNKSETNNLVNGRLTQGAADGRYIRKNAGWSEVWKGSAGGGVSVGLNQDVRWRTIWIQTQGKWNPVEIGDNGAYYISSMGGWLTFTISNNGRTFRNDGDRSSVPTRILVRNN</sequence>
<comment type="subcellular location">
    <subcellularLocation>
        <location evidence="1">Virion</location>
    </subcellularLocation>
</comment>
<gene>
    <name evidence="10" type="ORF">FIVT_0040</name>
</gene>
<evidence type="ECO:0000256" key="2">
    <source>
        <dbReference type="ARBA" id="ARBA00022581"/>
    </source>
</evidence>
<dbReference type="Pfam" id="PF03906">
    <property type="entry name" value="Phage_T7_tail"/>
    <property type="match status" value="1"/>
</dbReference>
<dbReference type="KEGG" id="vg:17503161"/>